<accession>K0EN10</accession>
<dbReference type="HOGENOM" id="CLU_2247199_0_0_11"/>
<name>K0EN10_NOCB7</name>
<sequence length="104" mass="11435">MTGEAHCVLEMVPEATEEPVRLPALTTGTLAHCVEHLTTSGDILHNAGFPMYWFDNHTFTVDLPDGRVLFRIVTGTEADGDVVTGLYRDRYSATLNSSDHDEKG</sequence>
<dbReference type="STRING" id="1133849.O3I_001980"/>
<reference evidence="1 2" key="1">
    <citation type="journal article" date="2012" name="J. Bacteriol.">
        <title>Complete genome sequence of Nocardia brasiliensis HUJEG-1.</title>
        <authorList>
            <person name="Vera-Cabrera L."/>
            <person name="Ortiz-Lopez R."/>
            <person name="Elizondo-Gonzalez R."/>
            <person name="Perez-Maya A.A."/>
            <person name="Ocampo-Candiani J."/>
        </authorList>
    </citation>
    <scope>NUCLEOTIDE SEQUENCE [LARGE SCALE GENOMIC DNA]</scope>
    <source>
        <strain evidence="2">ATCC 700358</strain>
    </source>
</reference>
<dbReference type="RefSeq" id="WP_014981221.1">
    <property type="nucleotide sequence ID" value="NC_018681.1"/>
</dbReference>
<proteinExistence type="predicted"/>
<protein>
    <submittedName>
        <fullName evidence="1">Uncharacterized protein</fullName>
    </submittedName>
</protein>
<organism evidence="1 2">
    <name type="scientific">Nocardia brasiliensis (strain ATCC 700358 / HUJEG-1)</name>
    <dbReference type="NCBI Taxonomy" id="1133849"/>
    <lineage>
        <taxon>Bacteria</taxon>
        <taxon>Bacillati</taxon>
        <taxon>Actinomycetota</taxon>
        <taxon>Actinomycetes</taxon>
        <taxon>Mycobacteriales</taxon>
        <taxon>Nocardiaceae</taxon>
        <taxon>Nocardia</taxon>
    </lineage>
</organism>
<evidence type="ECO:0000313" key="2">
    <source>
        <dbReference type="Proteomes" id="UP000006304"/>
    </source>
</evidence>
<dbReference type="EMBL" id="CP003876">
    <property type="protein sequence ID" value="AFT98358.1"/>
    <property type="molecule type" value="Genomic_DNA"/>
</dbReference>
<keyword evidence="2" id="KW-1185">Reference proteome</keyword>
<gene>
    <name evidence="1" type="ORF">O3I_001980</name>
</gene>
<dbReference type="Proteomes" id="UP000006304">
    <property type="component" value="Chromosome"/>
</dbReference>
<dbReference type="AlphaFoldDB" id="K0EN10"/>
<evidence type="ECO:0000313" key="1">
    <source>
        <dbReference type="EMBL" id="AFT98358.1"/>
    </source>
</evidence>
<dbReference type="KEGG" id="nbr:O3I_001980"/>